<keyword evidence="1" id="KW-0732">Signal</keyword>
<protein>
    <submittedName>
        <fullName evidence="2">MORN variant repeat-containing protein</fullName>
    </submittedName>
</protein>
<accession>A0A0Q0W1Y6</accession>
<dbReference type="AlphaFoldDB" id="A0A0Q0W1Y6"/>
<proteinExistence type="predicted"/>
<sequence>MLLNTSKPYFKNKSLYILFVLMLFTINTSAQNDTLFFDQNWKNTIKESAIYYRTKPVKIKTKNAIGYKLAATDSLYIINDYYLKNNKLQFEGYSEDSEGKYLVGKAKWYDENNNLLDSRDFNYKNYNKSKFEFPKWPILYLDYKIASKNQFIGGLEFCLDCESKNKLFLGLGFGVTSYNHTYYGLPDLHLSYNTEKFLFIKSGISDKHAYALAGATLLNFLDLGFGYSQSFNKDKIPVINGFTFGATFRFSSNQKVYTQIKIM</sequence>
<dbReference type="EMBL" id="JRLF01000014">
    <property type="protein sequence ID" value="KQB38360.1"/>
    <property type="molecule type" value="Genomic_DNA"/>
</dbReference>
<comment type="caution">
    <text evidence="2">The sequence shown here is derived from an EMBL/GenBank/DDBJ whole genome shotgun (WGS) entry which is preliminary data.</text>
</comment>
<dbReference type="Proteomes" id="UP000050443">
    <property type="component" value="Unassembled WGS sequence"/>
</dbReference>
<dbReference type="RefSeq" id="WP_055097047.1">
    <property type="nucleotide sequence ID" value="NZ_JRLF01000014.1"/>
</dbReference>
<feature type="chain" id="PRO_5006185607" evidence="1">
    <location>
        <begin position="31"/>
        <end position="263"/>
    </location>
</feature>
<gene>
    <name evidence="2" type="ORF">RC62_1714</name>
</gene>
<evidence type="ECO:0000256" key="1">
    <source>
        <dbReference type="SAM" id="SignalP"/>
    </source>
</evidence>
<evidence type="ECO:0000313" key="3">
    <source>
        <dbReference type="Proteomes" id="UP000050443"/>
    </source>
</evidence>
<name>A0A0Q0W1Y6_9FLAO</name>
<reference evidence="2 3" key="1">
    <citation type="submission" date="2014-09" db="EMBL/GenBank/DDBJ databases">
        <title>Genome sequence of Flavobacterium aquidurense RC62.</title>
        <authorList>
            <person name="Kim J.F."/>
            <person name="Kwak M.-J."/>
        </authorList>
    </citation>
    <scope>NUCLEOTIDE SEQUENCE [LARGE SCALE GENOMIC DNA]</scope>
    <source>
        <strain evidence="2 3">RC62</strain>
    </source>
</reference>
<evidence type="ECO:0000313" key="2">
    <source>
        <dbReference type="EMBL" id="KQB38360.1"/>
    </source>
</evidence>
<organism evidence="2 3">
    <name type="scientific">Flavobacterium aquidurense</name>
    <dbReference type="NCBI Taxonomy" id="362413"/>
    <lineage>
        <taxon>Bacteria</taxon>
        <taxon>Pseudomonadati</taxon>
        <taxon>Bacteroidota</taxon>
        <taxon>Flavobacteriia</taxon>
        <taxon>Flavobacteriales</taxon>
        <taxon>Flavobacteriaceae</taxon>
        <taxon>Flavobacterium</taxon>
    </lineage>
</organism>
<feature type="signal peptide" evidence="1">
    <location>
        <begin position="1"/>
        <end position="30"/>
    </location>
</feature>
<dbReference type="PATRIC" id="fig|362413.3.peg.1668"/>
<dbReference type="OrthoDB" id="830908at2"/>